<accession>A0ABS2S793</accession>
<gene>
    <name evidence="1" type="ORF">JOE68_002981</name>
</gene>
<comment type="caution">
    <text evidence="1">The sequence shown here is derived from an EMBL/GenBank/DDBJ whole genome shotgun (WGS) entry which is preliminary data.</text>
</comment>
<protein>
    <submittedName>
        <fullName evidence="1">Uncharacterized protein</fullName>
    </submittedName>
</protein>
<reference evidence="1 2" key="1">
    <citation type="submission" date="2021-01" db="EMBL/GenBank/DDBJ databases">
        <title>Sequencing the genomes of 1000 actinobacteria strains.</title>
        <authorList>
            <person name="Klenk H.-P."/>
        </authorList>
    </citation>
    <scope>NUCLEOTIDE SEQUENCE [LARGE SCALE GENOMIC DNA]</scope>
    <source>
        <strain evidence="1 2">DSM 44581</strain>
    </source>
</reference>
<proteinExistence type="predicted"/>
<organism evidence="1 2">
    <name type="scientific">Saccharothrix algeriensis</name>
    <dbReference type="NCBI Taxonomy" id="173560"/>
    <lineage>
        <taxon>Bacteria</taxon>
        <taxon>Bacillati</taxon>
        <taxon>Actinomycetota</taxon>
        <taxon>Actinomycetes</taxon>
        <taxon>Pseudonocardiales</taxon>
        <taxon>Pseudonocardiaceae</taxon>
        <taxon>Saccharothrix</taxon>
    </lineage>
</organism>
<keyword evidence="2" id="KW-1185">Reference proteome</keyword>
<sequence length="28" mass="3037">MMRRVGASLLGWNLLCGGWSGSWLNVTA</sequence>
<dbReference type="Proteomes" id="UP001195724">
    <property type="component" value="Unassembled WGS sequence"/>
</dbReference>
<evidence type="ECO:0000313" key="1">
    <source>
        <dbReference type="EMBL" id="MBM7812116.1"/>
    </source>
</evidence>
<dbReference type="EMBL" id="JAFBCL010000001">
    <property type="protein sequence ID" value="MBM7812116.1"/>
    <property type="molecule type" value="Genomic_DNA"/>
</dbReference>
<evidence type="ECO:0000313" key="2">
    <source>
        <dbReference type="Proteomes" id="UP001195724"/>
    </source>
</evidence>
<name>A0ABS2S793_9PSEU</name>